<name>A0AAN6X9N8_9PEZI</name>
<reference evidence="2" key="2">
    <citation type="submission" date="2023-05" db="EMBL/GenBank/DDBJ databases">
        <authorList>
            <consortium name="Lawrence Berkeley National Laboratory"/>
            <person name="Steindorff A."/>
            <person name="Hensen N."/>
            <person name="Bonometti L."/>
            <person name="Westerberg I."/>
            <person name="Brannstrom I.O."/>
            <person name="Guillou S."/>
            <person name="Cros-Aarteil S."/>
            <person name="Calhoun S."/>
            <person name="Haridas S."/>
            <person name="Kuo A."/>
            <person name="Mondo S."/>
            <person name="Pangilinan J."/>
            <person name="Riley R."/>
            <person name="Labutti K."/>
            <person name="Andreopoulos B."/>
            <person name="Lipzen A."/>
            <person name="Chen C."/>
            <person name="Yanf M."/>
            <person name="Daum C."/>
            <person name="Ng V."/>
            <person name="Clum A."/>
            <person name="Ohm R."/>
            <person name="Martin F."/>
            <person name="Silar P."/>
            <person name="Natvig D."/>
            <person name="Lalanne C."/>
            <person name="Gautier V."/>
            <person name="Ament-Velasquez S.L."/>
            <person name="Kruys A."/>
            <person name="Hutchinson M.I."/>
            <person name="Powell A.J."/>
            <person name="Barry K."/>
            <person name="Miller A.N."/>
            <person name="Grigoriev I.V."/>
            <person name="Debuchy R."/>
            <person name="Gladieux P."/>
            <person name="Thoren M.H."/>
            <person name="Johannesson H."/>
        </authorList>
    </citation>
    <scope>NUCLEOTIDE SEQUENCE</scope>
    <source>
        <strain evidence="2">CBS 315.58</strain>
    </source>
</reference>
<dbReference type="AlphaFoldDB" id="A0AAN6X9N8"/>
<evidence type="ECO:0000313" key="3">
    <source>
        <dbReference type="Proteomes" id="UP001303160"/>
    </source>
</evidence>
<comment type="caution">
    <text evidence="2">The sequence shown here is derived from an EMBL/GenBank/DDBJ whole genome shotgun (WGS) entry which is preliminary data.</text>
</comment>
<gene>
    <name evidence="2" type="ORF">QBC40DRAFT_301217</name>
</gene>
<evidence type="ECO:0000313" key="2">
    <source>
        <dbReference type="EMBL" id="KAK4195395.1"/>
    </source>
</evidence>
<accession>A0AAN6X9N8</accession>
<proteinExistence type="predicted"/>
<feature type="region of interest" description="Disordered" evidence="1">
    <location>
        <begin position="213"/>
        <end position="233"/>
    </location>
</feature>
<keyword evidence="3" id="KW-1185">Reference proteome</keyword>
<evidence type="ECO:0000256" key="1">
    <source>
        <dbReference type="SAM" id="MobiDB-lite"/>
    </source>
</evidence>
<sequence>MANAPGLGHNAVVDLNFGPEGDYVARLSGNHDDLEGWWRGKTVGRDGNFLLWKALRCGLERNSTSIALCTVGGSRSESPNYWHLDVRVSPEFAMAKSQFTLRYALNLPDACPQSLKKRMRRSIRSGRGTVFVNVARYGQKSSRCSNGPAACQPIVSFSNEVDPKGNARPENRTDDVVCATGELEVGSPCRPWLMMGCATKVQLRCRSMDRRGCEKAERPEANAPTSPAPEKQETMVVDCGVVVRSTSPPALVFMRSHLTHQPKRRRRDDSELGKLLTARGCHLPTTTPHNSLSWPPSNQARRLPATWPCQLQMSAQPRNRRGRSAAGPSYRRYSTLLSPEAMTSDVEPWYQIRRTREQRYGKIRTGTPKSCELQLGKHAPSQVGYFVRSDNPTSGGIRESRWATPPPRTTICIQQFETSTSWPSPTEITRPIGGSHSIKMVPEARRDWYSLLKLAISKNNAARHTVGFTEDGEWLDLAAVELPMVNA</sequence>
<reference evidence="2" key="1">
    <citation type="journal article" date="2023" name="Mol. Phylogenet. Evol.">
        <title>Genome-scale phylogeny and comparative genomics of the fungal order Sordariales.</title>
        <authorList>
            <person name="Hensen N."/>
            <person name="Bonometti L."/>
            <person name="Westerberg I."/>
            <person name="Brannstrom I.O."/>
            <person name="Guillou S."/>
            <person name="Cros-Aarteil S."/>
            <person name="Calhoun S."/>
            <person name="Haridas S."/>
            <person name="Kuo A."/>
            <person name="Mondo S."/>
            <person name="Pangilinan J."/>
            <person name="Riley R."/>
            <person name="LaButti K."/>
            <person name="Andreopoulos B."/>
            <person name="Lipzen A."/>
            <person name="Chen C."/>
            <person name="Yan M."/>
            <person name="Daum C."/>
            <person name="Ng V."/>
            <person name="Clum A."/>
            <person name="Steindorff A."/>
            <person name="Ohm R.A."/>
            <person name="Martin F."/>
            <person name="Silar P."/>
            <person name="Natvig D.O."/>
            <person name="Lalanne C."/>
            <person name="Gautier V."/>
            <person name="Ament-Velasquez S.L."/>
            <person name="Kruys A."/>
            <person name="Hutchinson M.I."/>
            <person name="Powell A.J."/>
            <person name="Barry K."/>
            <person name="Miller A.N."/>
            <person name="Grigoriev I.V."/>
            <person name="Debuchy R."/>
            <person name="Gladieux P."/>
            <person name="Hiltunen Thoren M."/>
            <person name="Johannesson H."/>
        </authorList>
    </citation>
    <scope>NUCLEOTIDE SEQUENCE</scope>
    <source>
        <strain evidence="2">CBS 315.58</strain>
    </source>
</reference>
<dbReference type="EMBL" id="MU864014">
    <property type="protein sequence ID" value="KAK4195395.1"/>
    <property type="molecule type" value="Genomic_DNA"/>
</dbReference>
<organism evidence="2 3">
    <name type="scientific">Triangularia verruculosa</name>
    <dbReference type="NCBI Taxonomy" id="2587418"/>
    <lineage>
        <taxon>Eukaryota</taxon>
        <taxon>Fungi</taxon>
        <taxon>Dikarya</taxon>
        <taxon>Ascomycota</taxon>
        <taxon>Pezizomycotina</taxon>
        <taxon>Sordariomycetes</taxon>
        <taxon>Sordariomycetidae</taxon>
        <taxon>Sordariales</taxon>
        <taxon>Podosporaceae</taxon>
        <taxon>Triangularia</taxon>
    </lineage>
</organism>
<dbReference type="Proteomes" id="UP001303160">
    <property type="component" value="Unassembled WGS sequence"/>
</dbReference>
<protein>
    <submittedName>
        <fullName evidence="2">Uncharacterized protein</fullName>
    </submittedName>
</protein>